<keyword evidence="1" id="KW-0812">Transmembrane</keyword>
<accession>A0A8S5UPK1</accession>
<keyword evidence="1" id="KW-0472">Membrane</keyword>
<reference evidence="2" key="1">
    <citation type="journal article" date="2021" name="Proc. Natl. Acad. Sci. U.S.A.">
        <title>A Catalog of Tens of Thousands of Viruses from Human Metagenomes Reveals Hidden Associations with Chronic Diseases.</title>
        <authorList>
            <person name="Tisza M.J."/>
            <person name="Buck C.B."/>
        </authorList>
    </citation>
    <scope>NUCLEOTIDE SEQUENCE</scope>
    <source>
        <strain evidence="2">CtG4L18</strain>
    </source>
</reference>
<feature type="transmembrane region" description="Helical" evidence="1">
    <location>
        <begin position="48"/>
        <end position="68"/>
    </location>
</feature>
<proteinExistence type="predicted"/>
<evidence type="ECO:0000313" key="2">
    <source>
        <dbReference type="EMBL" id="DAF96310.1"/>
    </source>
</evidence>
<sequence>MKEGIDATGMSEPDPVAGCGLILFMTCTFAVMTISILGYILFKVDVTLLILLLGVLAIVSGIILCIMLKSRKA</sequence>
<feature type="transmembrane region" description="Helical" evidence="1">
    <location>
        <begin position="21"/>
        <end position="42"/>
    </location>
</feature>
<evidence type="ECO:0000256" key="1">
    <source>
        <dbReference type="SAM" id="Phobius"/>
    </source>
</evidence>
<keyword evidence="1" id="KW-1133">Transmembrane helix</keyword>
<organism evidence="2">
    <name type="scientific">Podoviridae sp. ctG4L18</name>
    <dbReference type="NCBI Taxonomy" id="2825234"/>
    <lineage>
        <taxon>Viruses</taxon>
        <taxon>Duplodnaviria</taxon>
        <taxon>Heunggongvirae</taxon>
        <taxon>Uroviricota</taxon>
        <taxon>Caudoviricetes</taxon>
    </lineage>
</organism>
<name>A0A8S5UPK1_9CAUD</name>
<protein>
    <submittedName>
        <fullName evidence="2">Uncharacterized protein</fullName>
    </submittedName>
</protein>
<dbReference type="EMBL" id="BK016114">
    <property type="protein sequence ID" value="DAF96310.1"/>
    <property type="molecule type" value="Genomic_DNA"/>
</dbReference>